<dbReference type="Pfam" id="PF05133">
    <property type="entry name" value="SPP1_portal"/>
    <property type="match status" value="1"/>
</dbReference>
<keyword evidence="2" id="KW-1185">Reference proteome</keyword>
<accession>A0A845QWG3</accession>
<sequence length="436" mass="50245">MKLDKYIQDHYSNNPYWFAEEIQQAHHIGRISKVLNNKQYLNGKLHKVLEREDITYKDKELKVSKMILQTAKAILRTHNSYIMGKKVSLTGTDNMVKEYNKVFRKGKYNSINYKVVKDLNQYGDIFEYVYYSNGKGTSKLISSEDGYPIYSDEGDYIGFIEHWTDAVSSISYYIVYKPNIVEKWTNACGNYILEDTKANITGLPIHYINGQNTEEENFGRSLLEDIKPILEKLEYLLNKMDDAITILSLNPIPYVSGQRVSGTIDADGIGYMINLEDGAEFKYAVAELDSNSIKILYNALIEQLVIISGVPSHMFGQSNIANVSEVSLKILYQNLDAMARELEVYLRDGLEERFEKLELLLNKKGIKFNDDDYIDIEFNYNRPIDSSEVIEQLSKQYQDGVISRRTYIEKSPLTNNVDSEIKRIEHESKDSKTEGE</sequence>
<reference evidence="1 2" key="1">
    <citation type="submission" date="2018-08" db="EMBL/GenBank/DDBJ databases">
        <title>Murine metabolic-syndrome-specific gut microbial biobank.</title>
        <authorList>
            <person name="Liu C."/>
        </authorList>
    </citation>
    <scope>NUCLEOTIDE SEQUENCE [LARGE SCALE GENOMIC DNA]</scope>
    <source>
        <strain evidence="1 2">583</strain>
    </source>
</reference>
<dbReference type="OrthoDB" id="2955634at2"/>
<comment type="caution">
    <text evidence="1">The sequence shown here is derived from an EMBL/GenBank/DDBJ whole genome shotgun (WGS) entry which is preliminary data.</text>
</comment>
<evidence type="ECO:0000313" key="1">
    <source>
        <dbReference type="EMBL" id="NBI06621.1"/>
    </source>
</evidence>
<dbReference type="Proteomes" id="UP000467132">
    <property type="component" value="Unassembled WGS sequence"/>
</dbReference>
<proteinExistence type="predicted"/>
<organism evidence="1 2">
    <name type="scientific">Senegalia massiliensis</name>
    <dbReference type="NCBI Taxonomy" id="1720316"/>
    <lineage>
        <taxon>Bacteria</taxon>
        <taxon>Bacillati</taxon>
        <taxon>Bacillota</taxon>
        <taxon>Clostridia</taxon>
        <taxon>Eubacteriales</taxon>
        <taxon>Clostridiaceae</taxon>
        <taxon>Senegalia</taxon>
    </lineage>
</organism>
<gene>
    <name evidence="1" type="ORF">D3Z33_07075</name>
</gene>
<dbReference type="AlphaFoldDB" id="A0A845QWG3"/>
<evidence type="ECO:0000313" key="2">
    <source>
        <dbReference type="Proteomes" id="UP000467132"/>
    </source>
</evidence>
<name>A0A845QWG3_9CLOT</name>
<dbReference type="RefSeq" id="WP_160197107.1">
    <property type="nucleotide sequence ID" value="NZ_QXXA01000007.1"/>
</dbReference>
<dbReference type="InterPro" id="IPR021145">
    <property type="entry name" value="Portal_protein_SPP1_Gp6-like"/>
</dbReference>
<dbReference type="EMBL" id="QXXA01000007">
    <property type="protein sequence ID" value="NBI06621.1"/>
    <property type="molecule type" value="Genomic_DNA"/>
</dbReference>
<protein>
    <submittedName>
        <fullName evidence="1">Phage portal protein</fullName>
    </submittedName>
</protein>